<gene>
    <name evidence="3" type="ORF">POPTR_009G004700</name>
</gene>
<proteinExistence type="predicted"/>
<dbReference type="InParanoid" id="B9HQP8"/>
<evidence type="ECO:0000313" key="4">
    <source>
        <dbReference type="Proteomes" id="UP000006729"/>
    </source>
</evidence>
<evidence type="ECO:0000256" key="1">
    <source>
        <dbReference type="SAM" id="MobiDB-lite"/>
    </source>
</evidence>
<name>B9HQP8_POPTR</name>
<dbReference type="EMBL" id="CM009298">
    <property type="protein sequence ID" value="PNT18800.1"/>
    <property type="molecule type" value="Genomic_DNA"/>
</dbReference>
<sequence length="198" mass="21493">MKTLLLSLHGSDHALLLLLRGVVVLSSDCGQEGCWCKGWQEEFLNVASMEAGIVHGCHAAPATVAPSVVISLIAEIGDHNGAAEDFVDVALVHHAGAELLPEDDLSLSMGYGDELREARLLRFQAKKRLIKRPGKKRENGKGWVGETEIGEEKPKRLKGGLVLERETKGWSFKSRGEGAVPVRVPEAGKKKKKTERGV</sequence>
<feature type="signal peptide" evidence="2">
    <location>
        <begin position="1"/>
        <end position="26"/>
    </location>
</feature>
<evidence type="ECO:0000256" key="2">
    <source>
        <dbReference type="SAM" id="SignalP"/>
    </source>
</evidence>
<keyword evidence="4" id="KW-1185">Reference proteome</keyword>
<organism evidence="3 4">
    <name type="scientific">Populus trichocarpa</name>
    <name type="common">Western balsam poplar</name>
    <name type="synonym">Populus balsamifera subsp. trichocarpa</name>
    <dbReference type="NCBI Taxonomy" id="3694"/>
    <lineage>
        <taxon>Eukaryota</taxon>
        <taxon>Viridiplantae</taxon>
        <taxon>Streptophyta</taxon>
        <taxon>Embryophyta</taxon>
        <taxon>Tracheophyta</taxon>
        <taxon>Spermatophyta</taxon>
        <taxon>Magnoliopsida</taxon>
        <taxon>eudicotyledons</taxon>
        <taxon>Gunneridae</taxon>
        <taxon>Pentapetalae</taxon>
        <taxon>rosids</taxon>
        <taxon>fabids</taxon>
        <taxon>Malpighiales</taxon>
        <taxon>Salicaceae</taxon>
        <taxon>Saliceae</taxon>
        <taxon>Populus</taxon>
    </lineage>
</organism>
<dbReference type="HOGENOM" id="CLU_1380172_0_0_1"/>
<reference evidence="3 4" key="1">
    <citation type="journal article" date="2006" name="Science">
        <title>The genome of black cottonwood, Populus trichocarpa (Torr. &amp; Gray).</title>
        <authorList>
            <person name="Tuskan G.A."/>
            <person name="Difazio S."/>
            <person name="Jansson S."/>
            <person name="Bohlmann J."/>
            <person name="Grigoriev I."/>
            <person name="Hellsten U."/>
            <person name="Putnam N."/>
            <person name="Ralph S."/>
            <person name="Rombauts S."/>
            <person name="Salamov A."/>
            <person name="Schein J."/>
            <person name="Sterck L."/>
            <person name="Aerts A."/>
            <person name="Bhalerao R.R."/>
            <person name="Bhalerao R.P."/>
            <person name="Blaudez D."/>
            <person name="Boerjan W."/>
            <person name="Brun A."/>
            <person name="Brunner A."/>
            <person name="Busov V."/>
            <person name="Campbell M."/>
            <person name="Carlson J."/>
            <person name="Chalot M."/>
            <person name="Chapman J."/>
            <person name="Chen G.L."/>
            <person name="Cooper D."/>
            <person name="Coutinho P.M."/>
            <person name="Couturier J."/>
            <person name="Covert S."/>
            <person name="Cronk Q."/>
            <person name="Cunningham R."/>
            <person name="Davis J."/>
            <person name="Degroeve S."/>
            <person name="Dejardin A."/>
            <person name="Depamphilis C."/>
            <person name="Detter J."/>
            <person name="Dirks B."/>
            <person name="Dubchak I."/>
            <person name="Duplessis S."/>
            <person name="Ehlting J."/>
            <person name="Ellis B."/>
            <person name="Gendler K."/>
            <person name="Goodstein D."/>
            <person name="Gribskov M."/>
            <person name="Grimwood J."/>
            <person name="Groover A."/>
            <person name="Gunter L."/>
            <person name="Hamberger B."/>
            <person name="Heinze B."/>
            <person name="Helariutta Y."/>
            <person name="Henrissat B."/>
            <person name="Holligan D."/>
            <person name="Holt R."/>
            <person name="Huang W."/>
            <person name="Islam-Faridi N."/>
            <person name="Jones S."/>
            <person name="Jones-Rhoades M."/>
            <person name="Jorgensen R."/>
            <person name="Joshi C."/>
            <person name="Kangasjarvi J."/>
            <person name="Karlsson J."/>
            <person name="Kelleher C."/>
            <person name="Kirkpatrick R."/>
            <person name="Kirst M."/>
            <person name="Kohler A."/>
            <person name="Kalluri U."/>
            <person name="Larimer F."/>
            <person name="Leebens-Mack J."/>
            <person name="Leple J.C."/>
            <person name="Locascio P."/>
            <person name="Lou Y."/>
            <person name="Lucas S."/>
            <person name="Martin F."/>
            <person name="Montanini B."/>
            <person name="Napoli C."/>
            <person name="Nelson D.R."/>
            <person name="Nelson C."/>
            <person name="Nieminen K."/>
            <person name="Nilsson O."/>
            <person name="Pereda V."/>
            <person name="Peter G."/>
            <person name="Philippe R."/>
            <person name="Pilate G."/>
            <person name="Poliakov A."/>
            <person name="Razumovskaya J."/>
            <person name="Richardson P."/>
            <person name="Rinaldi C."/>
            <person name="Ritland K."/>
            <person name="Rouze P."/>
            <person name="Ryaboy D."/>
            <person name="Schmutz J."/>
            <person name="Schrader J."/>
            <person name="Segerman B."/>
            <person name="Shin H."/>
            <person name="Siddiqui A."/>
            <person name="Sterky F."/>
            <person name="Terry A."/>
            <person name="Tsai C.J."/>
            <person name="Uberbacher E."/>
            <person name="Unneberg P."/>
            <person name="Vahala J."/>
            <person name="Wall K."/>
            <person name="Wessler S."/>
            <person name="Yang G."/>
            <person name="Yin T."/>
            <person name="Douglas C."/>
            <person name="Marra M."/>
            <person name="Sandberg G."/>
            <person name="Van de Peer Y."/>
            <person name="Rokhsar D."/>
        </authorList>
    </citation>
    <scope>NUCLEOTIDE SEQUENCE [LARGE SCALE GENOMIC DNA]</scope>
    <source>
        <strain evidence="4">cv. Nisqually</strain>
    </source>
</reference>
<dbReference type="Proteomes" id="UP000006729">
    <property type="component" value="Chromosome 9"/>
</dbReference>
<evidence type="ECO:0000313" key="3">
    <source>
        <dbReference type="EMBL" id="PNT18800.1"/>
    </source>
</evidence>
<accession>B9HQP8</accession>
<keyword evidence="2" id="KW-0732">Signal</keyword>
<dbReference type="AlphaFoldDB" id="B9HQP8"/>
<feature type="chain" id="PRO_5030166174" evidence="2">
    <location>
        <begin position="27"/>
        <end position="198"/>
    </location>
</feature>
<feature type="compositionally biased region" description="Basic residues" evidence="1">
    <location>
        <begin position="189"/>
        <end position="198"/>
    </location>
</feature>
<feature type="region of interest" description="Disordered" evidence="1">
    <location>
        <begin position="174"/>
        <end position="198"/>
    </location>
</feature>
<protein>
    <submittedName>
        <fullName evidence="3">Uncharacterized protein</fullName>
    </submittedName>
</protein>